<evidence type="ECO:0000313" key="9">
    <source>
        <dbReference type="EMBL" id="KAA8518420.1"/>
    </source>
</evidence>
<evidence type="ECO:0000256" key="1">
    <source>
        <dbReference type="ARBA" id="ARBA00004123"/>
    </source>
</evidence>
<dbReference type="SMART" id="SM00774">
    <property type="entry name" value="WRKY"/>
    <property type="match status" value="1"/>
</dbReference>
<dbReference type="Pfam" id="PF01535">
    <property type="entry name" value="PPR"/>
    <property type="match status" value="2"/>
</dbReference>
<gene>
    <name evidence="9" type="ORF">F0562_015894</name>
</gene>
<dbReference type="AlphaFoldDB" id="A0A5J4ZIE8"/>
<dbReference type="Pfam" id="PF13041">
    <property type="entry name" value="PPR_2"/>
    <property type="match status" value="1"/>
</dbReference>
<dbReference type="EMBL" id="CM018050">
    <property type="protein sequence ID" value="KAA8518420.1"/>
    <property type="molecule type" value="Genomic_DNA"/>
</dbReference>
<dbReference type="Proteomes" id="UP000325577">
    <property type="component" value="Linkage Group LG7"/>
</dbReference>
<feature type="repeat" description="PPR" evidence="7">
    <location>
        <begin position="157"/>
        <end position="187"/>
    </location>
</feature>
<evidence type="ECO:0000313" key="10">
    <source>
        <dbReference type="Proteomes" id="UP000325577"/>
    </source>
</evidence>
<dbReference type="GO" id="GO:0043565">
    <property type="term" value="F:sequence-specific DNA binding"/>
    <property type="evidence" value="ECO:0007669"/>
    <property type="project" value="InterPro"/>
</dbReference>
<organism evidence="9 10">
    <name type="scientific">Nyssa sinensis</name>
    <dbReference type="NCBI Taxonomy" id="561372"/>
    <lineage>
        <taxon>Eukaryota</taxon>
        <taxon>Viridiplantae</taxon>
        <taxon>Streptophyta</taxon>
        <taxon>Embryophyta</taxon>
        <taxon>Tracheophyta</taxon>
        <taxon>Spermatophyta</taxon>
        <taxon>Magnoliopsida</taxon>
        <taxon>eudicotyledons</taxon>
        <taxon>Gunneridae</taxon>
        <taxon>Pentapetalae</taxon>
        <taxon>asterids</taxon>
        <taxon>Cornales</taxon>
        <taxon>Nyssaceae</taxon>
        <taxon>Nyssa</taxon>
    </lineage>
</organism>
<accession>A0A5J4ZIE8</accession>
<dbReference type="GO" id="GO:0003723">
    <property type="term" value="F:RNA binding"/>
    <property type="evidence" value="ECO:0007669"/>
    <property type="project" value="InterPro"/>
</dbReference>
<dbReference type="Gene3D" id="2.20.25.80">
    <property type="entry name" value="WRKY domain"/>
    <property type="match status" value="1"/>
</dbReference>
<keyword evidence="3" id="KW-0805">Transcription regulation</keyword>
<sequence>MILRIVGWTSSTSVMPAPNNIIPFYASLLDFCSSAKSLKELKQIHVRIITVGISRHDFIRAKLVSSYASCNQMLEASFIFSLTNRQSTFLYNSLIRGFSSLNLFSQSLSVFRQLLFSHKPIDRHTLPTVLKSCAGLSALQLGRQVHVAVLANGFVLDVANSNALITMYSKCGDLVSARWVFDQMPERNSVTWSAMMAAYGMHGNFGEVFRLFEQMADEGILPDGMTFTTILTACSHGGLTDNGRKYFEMMEGRFGVMPGLEHYTCMVDMLGRAGCLDEAEALIEGMEVEPDETLWGALLGACKIYGKVEVAERVAEKVYGRTLSAASLLPCRNSFCKKPQIISILLCILPWKPRIKRKIRVPAASNKLADIPPDDYTWRKYGQKPIKGSPHPRPTKCYLGTMLWQLNYTMKFSNLSSHNCISKSSTV</sequence>
<dbReference type="InterPro" id="IPR046960">
    <property type="entry name" value="PPR_At4g14850-like_plant"/>
</dbReference>
<dbReference type="Pfam" id="PF03106">
    <property type="entry name" value="WRKY"/>
    <property type="match status" value="1"/>
</dbReference>
<keyword evidence="10" id="KW-1185">Reference proteome</keyword>
<evidence type="ECO:0000256" key="7">
    <source>
        <dbReference type="PROSITE-ProRule" id="PRU00708"/>
    </source>
</evidence>
<evidence type="ECO:0000256" key="6">
    <source>
        <dbReference type="ARBA" id="ARBA00023242"/>
    </source>
</evidence>
<feature type="domain" description="WRKY" evidence="8">
    <location>
        <begin position="367"/>
        <end position="427"/>
    </location>
</feature>
<dbReference type="Gene3D" id="1.25.40.10">
    <property type="entry name" value="Tetratricopeptide repeat domain"/>
    <property type="match status" value="3"/>
</dbReference>
<keyword evidence="6" id="KW-0539">Nucleus</keyword>
<protein>
    <recommendedName>
        <fullName evidence="8">WRKY domain-containing protein</fullName>
    </recommendedName>
</protein>
<keyword evidence="5" id="KW-0804">Transcription</keyword>
<dbReference type="NCBIfam" id="TIGR00756">
    <property type="entry name" value="PPR"/>
    <property type="match status" value="2"/>
</dbReference>
<dbReference type="PROSITE" id="PS51375">
    <property type="entry name" value="PPR"/>
    <property type="match status" value="2"/>
</dbReference>
<comment type="subcellular location">
    <subcellularLocation>
        <location evidence="1">Nucleus</location>
    </subcellularLocation>
</comment>
<evidence type="ECO:0000256" key="3">
    <source>
        <dbReference type="ARBA" id="ARBA00023015"/>
    </source>
</evidence>
<evidence type="ECO:0000259" key="8">
    <source>
        <dbReference type="PROSITE" id="PS50811"/>
    </source>
</evidence>
<dbReference type="GO" id="GO:0005634">
    <property type="term" value="C:nucleus"/>
    <property type="evidence" value="ECO:0007669"/>
    <property type="project" value="UniProtKB-SubCell"/>
</dbReference>
<keyword evidence="2" id="KW-0677">Repeat</keyword>
<dbReference type="PROSITE" id="PS50811">
    <property type="entry name" value="WRKY"/>
    <property type="match status" value="1"/>
</dbReference>
<proteinExistence type="predicted"/>
<feature type="repeat" description="PPR" evidence="7">
    <location>
        <begin position="188"/>
        <end position="222"/>
    </location>
</feature>
<dbReference type="OrthoDB" id="1731741at2759"/>
<evidence type="ECO:0000256" key="2">
    <source>
        <dbReference type="ARBA" id="ARBA00022737"/>
    </source>
</evidence>
<dbReference type="GO" id="GO:0003700">
    <property type="term" value="F:DNA-binding transcription factor activity"/>
    <property type="evidence" value="ECO:0007669"/>
    <property type="project" value="InterPro"/>
</dbReference>
<dbReference type="FunFam" id="1.25.40.10:FF:000090">
    <property type="entry name" value="Pentatricopeptide repeat-containing protein, chloroplastic"/>
    <property type="match status" value="1"/>
</dbReference>
<dbReference type="InterPro" id="IPR002885">
    <property type="entry name" value="PPR_rpt"/>
</dbReference>
<evidence type="ECO:0000256" key="4">
    <source>
        <dbReference type="ARBA" id="ARBA00023125"/>
    </source>
</evidence>
<name>A0A5J4ZIE8_9ASTE</name>
<dbReference type="InterPro" id="IPR011990">
    <property type="entry name" value="TPR-like_helical_dom_sf"/>
</dbReference>
<dbReference type="InterPro" id="IPR036576">
    <property type="entry name" value="WRKY_dom_sf"/>
</dbReference>
<reference evidence="9 10" key="1">
    <citation type="submission" date="2019-09" db="EMBL/GenBank/DDBJ databases">
        <title>A chromosome-level genome assembly of the Chinese tupelo Nyssa sinensis.</title>
        <authorList>
            <person name="Yang X."/>
            <person name="Kang M."/>
            <person name="Yang Y."/>
            <person name="Xiong H."/>
            <person name="Wang M."/>
            <person name="Zhang Z."/>
            <person name="Wang Z."/>
            <person name="Wu H."/>
            <person name="Ma T."/>
            <person name="Liu J."/>
            <person name="Xi Z."/>
        </authorList>
    </citation>
    <scope>NUCLEOTIDE SEQUENCE [LARGE SCALE GENOMIC DNA]</scope>
    <source>
        <strain evidence="9">J267</strain>
        <tissue evidence="9">Leaf</tissue>
    </source>
</reference>
<evidence type="ECO:0000256" key="5">
    <source>
        <dbReference type="ARBA" id="ARBA00023163"/>
    </source>
</evidence>
<dbReference type="PANTHER" id="PTHR47926">
    <property type="entry name" value="PENTATRICOPEPTIDE REPEAT-CONTAINING PROTEIN"/>
    <property type="match status" value="1"/>
</dbReference>
<dbReference type="SUPFAM" id="SSF118290">
    <property type="entry name" value="WRKY DNA-binding domain"/>
    <property type="match status" value="1"/>
</dbReference>
<dbReference type="GO" id="GO:0009451">
    <property type="term" value="P:RNA modification"/>
    <property type="evidence" value="ECO:0007669"/>
    <property type="project" value="InterPro"/>
</dbReference>
<dbReference type="InterPro" id="IPR003657">
    <property type="entry name" value="WRKY_dom"/>
</dbReference>
<keyword evidence="4" id="KW-0238">DNA-binding</keyword>